<organism evidence="1 2">
    <name type="scientific">Lasius platythorax</name>
    <dbReference type="NCBI Taxonomy" id="488582"/>
    <lineage>
        <taxon>Eukaryota</taxon>
        <taxon>Metazoa</taxon>
        <taxon>Ecdysozoa</taxon>
        <taxon>Arthropoda</taxon>
        <taxon>Hexapoda</taxon>
        <taxon>Insecta</taxon>
        <taxon>Pterygota</taxon>
        <taxon>Neoptera</taxon>
        <taxon>Endopterygota</taxon>
        <taxon>Hymenoptera</taxon>
        <taxon>Apocrita</taxon>
        <taxon>Aculeata</taxon>
        <taxon>Formicoidea</taxon>
        <taxon>Formicidae</taxon>
        <taxon>Formicinae</taxon>
        <taxon>Lasius</taxon>
        <taxon>Lasius</taxon>
    </lineage>
</organism>
<dbReference type="Proteomes" id="UP001497644">
    <property type="component" value="Chromosome 3"/>
</dbReference>
<reference evidence="1" key="1">
    <citation type="submission" date="2024-04" db="EMBL/GenBank/DDBJ databases">
        <authorList>
            <consortium name="Molecular Ecology Group"/>
        </authorList>
    </citation>
    <scope>NUCLEOTIDE SEQUENCE</scope>
</reference>
<evidence type="ECO:0000313" key="1">
    <source>
        <dbReference type="EMBL" id="CAL1682243.1"/>
    </source>
</evidence>
<evidence type="ECO:0000313" key="2">
    <source>
        <dbReference type="Proteomes" id="UP001497644"/>
    </source>
</evidence>
<dbReference type="EMBL" id="OZ034826">
    <property type="protein sequence ID" value="CAL1682243.1"/>
    <property type="molecule type" value="Genomic_DNA"/>
</dbReference>
<proteinExistence type="predicted"/>
<protein>
    <submittedName>
        <fullName evidence="1">Uncharacterized protein</fullName>
    </submittedName>
</protein>
<gene>
    <name evidence="1" type="ORF">LPLAT_LOCUS8094</name>
</gene>
<sequence length="97" mass="10612">MVISDGAAYPTSYCVVDSIDRERFIDGAPRVYCSGEPLLFAVQSTFPASSQTNELELKVYNAASKAIDQSGSAQADRSLFRFSKTFEHSSSFTTLVK</sequence>
<keyword evidence="2" id="KW-1185">Reference proteome</keyword>
<name>A0AAV2NRA2_9HYME</name>
<accession>A0AAV2NRA2</accession>
<dbReference type="AlphaFoldDB" id="A0AAV2NRA2"/>